<keyword evidence="5" id="KW-0235">DNA replication</keyword>
<dbReference type="AlphaFoldDB" id="A0A559JBU0"/>
<dbReference type="InterPro" id="IPR049912">
    <property type="entry name" value="CRESS_DNA_REP"/>
</dbReference>
<comment type="caution">
    <text evidence="17">The sequence shown here is derived from an EMBL/GenBank/DDBJ whole genome shotgun (WGS) entry which is preliminary data.</text>
</comment>
<dbReference type="GO" id="GO:0003677">
    <property type="term" value="F:DNA binding"/>
    <property type="evidence" value="ECO:0007669"/>
    <property type="project" value="UniProtKB-KW"/>
</dbReference>
<sequence length="325" mass="38174">MVKDGDKLKDTQSRKWQITINFKNRKQIDHTAIKKELSQITPILYFCMADEVGEQGTPHIHIFIACSSPVRFSTIKRHFPEAHIEQARGSCKENKQYVEKSGKWESDPKSDTSIKATFEEWGELPVERPGTRSDLDFLYQLVKDGKSNFEILEQNPEYLLRLTDIERVRQTVKAEEFRTTFRNMEVTYLWGRTGTGKTRYVMELGGYAAVYRVTEYEHPFDSYTGQETLVLDEYRSQLKISELLNLLDGYPLELRCRYANKTACFTRVYIISNLALNAQYPIIQKEQPETWQALLRRIHRNIEYRPNEEVFEQITLNDGKDIFNE</sequence>
<evidence type="ECO:0000256" key="1">
    <source>
        <dbReference type="ARBA" id="ARBA00001936"/>
    </source>
</evidence>
<proteinExistence type="inferred from homology"/>
<dbReference type="GO" id="GO:0004519">
    <property type="term" value="F:endonuclease activity"/>
    <property type="evidence" value="ECO:0007669"/>
    <property type="project" value="UniProtKB-KW"/>
</dbReference>
<dbReference type="Pfam" id="PF02407">
    <property type="entry name" value="Viral_Rep"/>
    <property type="match status" value="1"/>
</dbReference>
<dbReference type="GO" id="GO:0003724">
    <property type="term" value="F:RNA helicase activity"/>
    <property type="evidence" value="ECO:0007669"/>
    <property type="project" value="InterPro"/>
</dbReference>
<keyword evidence="18" id="KW-1185">Reference proteome</keyword>
<accession>A0A559JBU0</accession>
<comment type="cofactor">
    <cofactor evidence="1">
        <name>Mn(2+)</name>
        <dbReference type="ChEBI" id="CHEBI:29035"/>
    </cofactor>
</comment>
<dbReference type="OrthoDB" id="2288493at2"/>
<evidence type="ECO:0000256" key="6">
    <source>
        <dbReference type="ARBA" id="ARBA00022722"/>
    </source>
</evidence>
<evidence type="ECO:0000256" key="3">
    <source>
        <dbReference type="ARBA" id="ARBA00022679"/>
    </source>
</evidence>
<evidence type="ECO:0000313" key="18">
    <source>
        <dbReference type="Proteomes" id="UP000316330"/>
    </source>
</evidence>
<dbReference type="GO" id="GO:0016787">
    <property type="term" value="F:hydrolase activity"/>
    <property type="evidence" value="ECO:0007669"/>
    <property type="project" value="UniProtKB-KW"/>
</dbReference>
<evidence type="ECO:0000256" key="5">
    <source>
        <dbReference type="ARBA" id="ARBA00022705"/>
    </source>
</evidence>
<reference evidence="17 18" key="1">
    <citation type="submission" date="2019-07" db="EMBL/GenBank/DDBJ databases">
        <authorList>
            <person name="Kim J."/>
        </authorList>
    </citation>
    <scope>NUCLEOTIDE SEQUENCE [LARGE SCALE GENOMIC DNA]</scope>
    <source>
        <strain evidence="17 18">G13</strain>
    </source>
</reference>
<keyword evidence="6" id="KW-0540">Nuclease</keyword>
<evidence type="ECO:0000256" key="10">
    <source>
        <dbReference type="ARBA" id="ARBA00022801"/>
    </source>
</evidence>
<evidence type="ECO:0000256" key="15">
    <source>
        <dbReference type="ARBA" id="ARBA00032243"/>
    </source>
</evidence>
<protein>
    <recommendedName>
        <fullName evidence="14">ATP-dependent helicase Rep</fullName>
    </recommendedName>
    <alternativeName>
        <fullName evidence="15">RepP</fullName>
    </alternativeName>
</protein>
<dbReference type="GO" id="GO:0046872">
    <property type="term" value="F:metal ion binding"/>
    <property type="evidence" value="ECO:0007669"/>
    <property type="project" value="UniProtKB-KW"/>
</dbReference>
<keyword evidence="8" id="KW-0547">Nucleotide-binding</keyword>
<dbReference type="SUPFAM" id="SSF52540">
    <property type="entry name" value="P-loop containing nucleoside triphosphate hydrolases"/>
    <property type="match status" value="1"/>
</dbReference>
<comment type="similarity">
    <text evidence="2">Belongs to the nanoviruses/circoviruses replication-associated protein family.</text>
</comment>
<evidence type="ECO:0000256" key="8">
    <source>
        <dbReference type="ARBA" id="ARBA00022741"/>
    </source>
</evidence>
<dbReference type="GO" id="GO:0000166">
    <property type="term" value="F:nucleotide binding"/>
    <property type="evidence" value="ECO:0007669"/>
    <property type="project" value="UniProtKB-KW"/>
</dbReference>
<evidence type="ECO:0000259" key="16">
    <source>
        <dbReference type="PROSITE" id="PS52020"/>
    </source>
</evidence>
<evidence type="ECO:0000256" key="12">
    <source>
        <dbReference type="ARBA" id="ARBA00023125"/>
    </source>
</evidence>
<dbReference type="GO" id="GO:0016779">
    <property type="term" value="F:nucleotidyltransferase activity"/>
    <property type="evidence" value="ECO:0007669"/>
    <property type="project" value="UniProtKB-KW"/>
</dbReference>
<keyword evidence="13" id="KW-0511">Multifunctional enzyme</keyword>
<dbReference type="InterPro" id="IPR027417">
    <property type="entry name" value="P-loop_NTPase"/>
</dbReference>
<dbReference type="Gene3D" id="3.40.1310.20">
    <property type="match status" value="1"/>
</dbReference>
<evidence type="ECO:0000256" key="4">
    <source>
        <dbReference type="ARBA" id="ARBA00022695"/>
    </source>
</evidence>
<dbReference type="Pfam" id="PF00910">
    <property type="entry name" value="RNA_helicase"/>
    <property type="match status" value="1"/>
</dbReference>
<evidence type="ECO:0000256" key="14">
    <source>
        <dbReference type="ARBA" id="ARBA00030754"/>
    </source>
</evidence>
<keyword evidence="9" id="KW-0255">Endonuclease</keyword>
<dbReference type="GO" id="GO:0003723">
    <property type="term" value="F:RNA binding"/>
    <property type="evidence" value="ECO:0007669"/>
    <property type="project" value="InterPro"/>
</dbReference>
<gene>
    <name evidence="17" type="ORF">FPZ45_18505</name>
</gene>
<keyword evidence="10" id="KW-0378">Hydrolase</keyword>
<keyword evidence="11" id="KW-0190">Covalent protein-DNA linkage</keyword>
<dbReference type="Proteomes" id="UP000316330">
    <property type="component" value="Unassembled WGS sequence"/>
</dbReference>
<dbReference type="PROSITE" id="PS52020">
    <property type="entry name" value="CRESS_DNA_REP"/>
    <property type="match status" value="1"/>
</dbReference>
<organism evidence="17 18">
    <name type="scientific">Cohnella terricola</name>
    <dbReference type="NCBI Taxonomy" id="1289167"/>
    <lineage>
        <taxon>Bacteria</taxon>
        <taxon>Bacillati</taxon>
        <taxon>Bacillota</taxon>
        <taxon>Bacilli</taxon>
        <taxon>Bacillales</taxon>
        <taxon>Paenibacillaceae</taxon>
        <taxon>Cohnella</taxon>
    </lineage>
</organism>
<keyword evidence="12" id="KW-0238">DNA-binding</keyword>
<dbReference type="InterPro" id="IPR000605">
    <property type="entry name" value="Helicase_SF3_ssDNA/RNA_vir"/>
</dbReference>
<evidence type="ECO:0000256" key="2">
    <source>
        <dbReference type="ARBA" id="ARBA00008545"/>
    </source>
</evidence>
<evidence type="ECO:0000256" key="11">
    <source>
        <dbReference type="ARBA" id="ARBA00023124"/>
    </source>
</evidence>
<keyword evidence="7" id="KW-0479">Metal-binding</keyword>
<dbReference type="EMBL" id="VNJJ01000012">
    <property type="protein sequence ID" value="TVX97331.1"/>
    <property type="molecule type" value="Genomic_DNA"/>
</dbReference>
<dbReference type="GO" id="GO:0006260">
    <property type="term" value="P:DNA replication"/>
    <property type="evidence" value="ECO:0007669"/>
    <property type="project" value="UniProtKB-KW"/>
</dbReference>
<keyword evidence="4" id="KW-0548">Nucleotidyltransferase</keyword>
<evidence type="ECO:0000313" key="17">
    <source>
        <dbReference type="EMBL" id="TVX97331.1"/>
    </source>
</evidence>
<evidence type="ECO:0000256" key="9">
    <source>
        <dbReference type="ARBA" id="ARBA00022759"/>
    </source>
</evidence>
<keyword evidence="3" id="KW-0808">Transferase</keyword>
<evidence type="ECO:0000256" key="13">
    <source>
        <dbReference type="ARBA" id="ARBA00023268"/>
    </source>
</evidence>
<name>A0A559JBU0_9BACL</name>
<dbReference type="Gene3D" id="3.40.50.300">
    <property type="entry name" value="P-loop containing nucleotide triphosphate hydrolases"/>
    <property type="match status" value="1"/>
</dbReference>
<evidence type="ECO:0000256" key="7">
    <source>
        <dbReference type="ARBA" id="ARBA00022723"/>
    </source>
</evidence>
<feature type="domain" description="CRESS-DNA virus Rep endonuclease" evidence="16">
    <location>
        <begin position="10"/>
        <end position="124"/>
    </location>
</feature>